<dbReference type="GO" id="GO:0006606">
    <property type="term" value="P:protein import into nucleus"/>
    <property type="evidence" value="ECO:0007669"/>
    <property type="project" value="TreeGrafter"/>
</dbReference>
<accession>A0A6H0XZ02</accession>
<dbReference type="Proteomes" id="UP000503462">
    <property type="component" value="Chromosome 3"/>
</dbReference>
<gene>
    <name evidence="6" type="ORF">AMS68_005356</name>
</gene>
<proteinExistence type="inferred from homology"/>
<evidence type="ECO:0000256" key="4">
    <source>
        <dbReference type="ARBA" id="ARBA00022927"/>
    </source>
</evidence>
<evidence type="ECO:0008006" key="8">
    <source>
        <dbReference type="Google" id="ProtNLM"/>
    </source>
</evidence>
<dbReference type="GO" id="GO:0005737">
    <property type="term" value="C:cytoplasm"/>
    <property type="evidence" value="ECO:0007669"/>
    <property type="project" value="TreeGrafter"/>
</dbReference>
<comment type="similarity">
    <text evidence="2">Belongs to the importin beta family.</text>
</comment>
<comment type="subcellular location">
    <subcellularLocation>
        <location evidence="1">Nucleus</location>
    </subcellularLocation>
</comment>
<keyword evidence="3" id="KW-0813">Transport</keyword>
<dbReference type="Pfam" id="PF24140">
    <property type="entry name" value="TPR_TNPO3_IPO13_3rd"/>
    <property type="match status" value="1"/>
</dbReference>
<dbReference type="PANTHER" id="PTHR12363:SF33">
    <property type="entry name" value="IMPORTIN-13"/>
    <property type="match status" value="1"/>
</dbReference>
<evidence type="ECO:0000256" key="3">
    <source>
        <dbReference type="ARBA" id="ARBA00022448"/>
    </source>
</evidence>
<keyword evidence="5" id="KW-0539">Nucleus</keyword>
<dbReference type="SUPFAM" id="SSF48371">
    <property type="entry name" value="ARM repeat"/>
    <property type="match status" value="2"/>
</dbReference>
<reference evidence="6 7" key="1">
    <citation type="journal article" date="2016" name="Sci. Rep.">
        <title>Peltaster fructicola genome reveals evolution from an invasive phytopathogen to an ectophytic parasite.</title>
        <authorList>
            <person name="Xu C."/>
            <person name="Chen H."/>
            <person name="Gleason M.L."/>
            <person name="Xu J.R."/>
            <person name="Liu H."/>
            <person name="Zhang R."/>
            <person name="Sun G."/>
        </authorList>
    </citation>
    <scope>NUCLEOTIDE SEQUENCE [LARGE SCALE GENOMIC DNA]</scope>
    <source>
        <strain evidence="6 7">LNHT1506</strain>
    </source>
</reference>
<evidence type="ECO:0000256" key="5">
    <source>
        <dbReference type="ARBA" id="ARBA00023242"/>
    </source>
</evidence>
<evidence type="ECO:0000256" key="2">
    <source>
        <dbReference type="ARBA" id="ARBA00007991"/>
    </source>
</evidence>
<protein>
    <recommendedName>
        <fullName evidence="8">Importin N-terminal domain-containing protein</fullName>
    </recommendedName>
</protein>
<dbReference type="EMBL" id="CP051141">
    <property type="protein sequence ID" value="QIW99838.1"/>
    <property type="molecule type" value="Genomic_DNA"/>
</dbReference>
<dbReference type="InterPro" id="IPR016024">
    <property type="entry name" value="ARM-type_fold"/>
</dbReference>
<organism evidence="6 7">
    <name type="scientific">Peltaster fructicola</name>
    <dbReference type="NCBI Taxonomy" id="286661"/>
    <lineage>
        <taxon>Eukaryota</taxon>
        <taxon>Fungi</taxon>
        <taxon>Dikarya</taxon>
        <taxon>Ascomycota</taxon>
        <taxon>Pezizomycotina</taxon>
        <taxon>Dothideomycetes</taxon>
        <taxon>Dothideomycetes incertae sedis</taxon>
        <taxon>Peltaster</taxon>
    </lineage>
</organism>
<dbReference type="Gene3D" id="1.25.10.10">
    <property type="entry name" value="Leucine-rich Repeat Variant"/>
    <property type="match status" value="1"/>
</dbReference>
<name>A0A6H0XZ02_9PEZI</name>
<dbReference type="InterPro" id="IPR057942">
    <property type="entry name" value="TPR_TNPO3_IPO13_3rd"/>
</dbReference>
<evidence type="ECO:0000313" key="6">
    <source>
        <dbReference type="EMBL" id="QIW99838.1"/>
    </source>
</evidence>
<dbReference type="OrthoDB" id="2016913at2759"/>
<keyword evidence="7" id="KW-1185">Reference proteome</keyword>
<dbReference type="GO" id="GO:0005634">
    <property type="term" value="C:nucleus"/>
    <property type="evidence" value="ECO:0007669"/>
    <property type="project" value="UniProtKB-SubCell"/>
</dbReference>
<dbReference type="PANTHER" id="PTHR12363">
    <property type="entry name" value="TRANSPORTIN 3 AND IMPORTIN 13"/>
    <property type="match status" value="1"/>
</dbReference>
<dbReference type="InterPro" id="IPR051345">
    <property type="entry name" value="Importin_beta-like_NTR"/>
</dbReference>
<dbReference type="InterPro" id="IPR011989">
    <property type="entry name" value="ARM-like"/>
</dbReference>
<dbReference type="AlphaFoldDB" id="A0A6H0XZ02"/>
<evidence type="ECO:0000256" key="1">
    <source>
        <dbReference type="ARBA" id="ARBA00004123"/>
    </source>
</evidence>
<keyword evidence="4" id="KW-0653">Protein transport</keyword>
<sequence length="879" mass="97753">MSAPQSIADVESLIKRLYTPGEQHVVIQQQLQDLQKSPDGWQLGDALLSSTDVNVRFFGALTFTVKLNGPFDDDTAVAVLERLKYWLKCLAQDTPLVVGKLMTALVTYFLRTPVTWQKPHQELTALLGGAQELADSQLIALLLFSSTLAEETNKMEYAHHAALHLRMEQEIIGATDLMTLGLERTKKNALQCFAAWTNYAQPRWSTKGALRSLQALTIPMMQCLYDMDDDIESEALTVFTDLLESYVTFFNQDQLDLIAQTIDNTSGSIGADSISSQQCQLVIAYGVATIETMVAKPQSFKAQVVLKQMVEVLQLPYAHDDEDLTLLCIEFWNAFVEYVVENADLEPTALTYVKDIIFQSITLLWRKIFIPPTLKFDEDFKTCRTDIADLISMVYMVLDAGLVHRLIELLALSLRNDDWQGVEAAVFFLNAIADNVLEYDRLDERLAPIFEPLFTKDFNNYVRRTIIDMIGEYGAFLMRNAEYIPHAVRYLFGSLDTPLANVAARSIYELCSTCRQKLTGDLDAFIAQYGTLTDTYVKEKVIGGIAAIIQALKPREQKIKPLLQLIQSVEGQGLSTLLCLAAIGKGSQEPADQTSVVDNFWQHEGKVVQDRIIGCFVLDGTGESIDAVCQIIRSGCTETSGPFVFQPSVTVGLLQQCTVETPQVESVLAVAALLIVQHSRSRSKRINVEAQAILDHVVRLMQALGHPSQDPSISSNCLDIISRLLKEYFAIVQSHEALPFLLNFAVQAIEAHDITPKRSALDMWARVLKHSNSEAIVLEAGPVLTQVLIRQVAGIGQRSDLDAVNEPLKALFSARPAEAKRFVEAALWSDAFPDVNGRIGDAEKRRFLAQLVALRGGPRVKEVVRDFYAACRGVVTSYS</sequence>
<evidence type="ECO:0000313" key="7">
    <source>
        <dbReference type="Proteomes" id="UP000503462"/>
    </source>
</evidence>